<protein>
    <recommendedName>
        <fullName evidence="2">DUF5710 domain-containing protein</fullName>
    </recommendedName>
</protein>
<dbReference type="PATRIC" id="fig|909613.9.peg.199"/>
<organism evidence="3 4">
    <name type="scientific">Actinokineospora spheciospongiae</name>
    <dbReference type="NCBI Taxonomy" id="909613"/>
    <lineage>
        <taxon>Bacteria</taxon>
        <taxon>Bacillati</taxon>
        <taxon>Actinomycetota</taxon>
        <taxon>Actinomycetes</taxon>
        <taxon>Pseudonocardiales</taxon>
        <taxon>Pseudonocardiaceae</taxon>
        <taxon>Actinokineospora</taxon>
    </lineage>
</organism>
<dbReference type="EMBL" id="AYXG01000004">
    <property type="protein sequence ID" value="EWC64584.1"/>
    <property type="molecule type" value="Genomic_DNA"/>
</dbReference>
<proteinExistence type="predicted"/>
<dbReference type="InterPro" id="IPR043764">
    <property type="entry name" value="DUF5710"/>
</dbReference>
<reference evidence="3 4" key="1">
    <citation type="journal article" date="2014" name="Genome Announc.">
        <title>Draft Genome Sequence of the Antitrypanosomally Active Sponge-Associated Bacterium Actinokineospora sp. Strain EG49.</title>
        <authorList>
            <person name="Harjes J."/>
            <person name="Ryu T."/>
            <person name="Abdelmohsen U.R."/>
            <person name="Moitinho-Silva L."/>
            <person name="Horn H."/>
            <person name="Ravasi T."/>
            <person name="Hentschel U."/>
        </authorList>
    </citation>
    <scope>NUCLEOTIDE SEQUENCE [LARGE SCALE GENOMIC DNA]</scope>
    <source>
        <strain evidence="3 4">EG49</strain>
    </source>
</reference>
<feature type="compositionally biased region" description="Low complexity" evidence="1">
    <location>
        <begin position="218"/>
        <end position="231"/>
    </location>
</feature>
<dbReference type="Proteomes" id="UP000019277">
    <property type="component" value="Unassembled WGS sequence"/>
</dbReference>
<dbReference type="RefSeq" id="WP_035277726.1">
    <property type="nucleotide sequence ID" value="NZ_AYXG01000004.1"/>
</dbReference>
<dbReference type="Pfam" id="PF18974">
    <property type="entry name" value="DUF5710"/>
    <property type="match status" value="1"/>
</dbReference>
<comment type="caution">
    <text evidence="3">The sequence shown here is derived from an EMBL/GenBank/DDBJ whole genome shotgun (WGS) entry which is preliminary data.</text>
</comment>
<dbReference type="eggNOG" id="COG1403">
    <property type="taxonomic scope" value="Bacteria"/>
</dbReference>
<feature type="region of interest" description="Disordered" evidence="1">
    <location>
        <begin position="212"/>
        <end position="231"/>
    </location>
</feature>
<feature type="domain" description="DUF5710" evidence="2">
    <location>
        <begin position="4"/>
        <end position="36"/>
    </location>
</feature>
<name>W7JF12_9PSEU</name>
<evidence type="ECO:0000259" key="2">
    <source>
        <dbReference type="Pfam" id="PF18974"/>
    </source>
</evidence>
<evidence type="ECO:0000313" key="4">
    <source>
        <dbReference type="Proteomes" id="UP000019277"/>
    </source>
</evidence>
<dbReference type="AlphaFoldDB" id="W7JF12"/>
<sequence>MAERVWLDVPYRDKDEAKSEGARWDPAAKRWYAPRAGVPGLSRWEALPDVPDLLPGEDRGFGAGLFVDLVPSSCWFTNVRSCVDPRDWERLRRMVTRRAGQRCEVCARPEARAEQRWLEVHERWSYDPDRRVQSLRRLICLCTDCHRTTHFGLAQVRGTDGVALAHLMSVTGFSRPRAEQHVREAFATWDQRSRTHWSLDLDILTGAGVTVVPPPDPAARSRAAGDALGRG</sequence>
<accession>W7JF12</accession>
<dbReference type="STRING" id="909613.UO65_0191"/>
<gene>
    <name evidence="3" type="ORF">UO65_0191</name>
</gene>
<evidence type="ECO:0000256" key="1">
    <source>
        <dbReference type="SAM" id="MobiDB-lite"/>
    </source>
</evidence>
<evidence type="ECO:0000313" key="3">
    <source>
        <dbReference type="EMBL" id="EWC64584.1"/>
    </source>
</evidence>
<keyword evidence="4" id="KW-1185">Reference proteome</keyword>
<dbReference type="OrthoDB" id="3197455at2"/>